<accession>A0A140DX70</accession>
<protein>
    <submittedName>
        <fullName evidence="1">Uncharacterized protein</fullName>
    </submittedName>
</protein>
<sequence>MNECRLPQKKNRRAGGFLRLCLAVQPDREPVIRLRTV</sequence>
<keyword evidence="2" id="KW-1185">Reference proteome</keyword>
<gene>
    <name evidence="1" type="ORF">AALO17_21130</name>
</gene>
<evidence type="ECO:0000313" key="2">
    <source>
        <dbReference type="Proteomes" id="UP000069771"/>
    </source>
</evidence>
<reference evidence="1 2" key="1">
    <citation type="journal article" date="2016" name="Gut Pathog.">
        <title>Whole genome sequencing of "Faecalibaculum rodentium" ALO17, isolated from C57BL/6J laboratory mouse feces.</title>
        <authorList>
            <person name="Lim S."/>
            <person name="Chang D.H."/>
            <person name="Ahn S."/>
            <person name="Kim B.C."/>
        </authorList>
    </citation>
    <scope>NUCLEOTIDE SEQUENCE [LARGE SCALE GENOMIC DNA]</scope>
    <source>
        <strain evidence="1 2">Alo17</strain>
    </source>
</reference>
<name>A0A140DX70_9FIRM</name>
<proteinExistence type="predicted"/>
<dbReference type="AlphaFoldDB" id="A0A140DX70"/>
<organism evidence="1 2">
    <name type="scientific">Faecalibaculum rodentium</name>
    <dbReference type="NCBI Taxonomy" id="1702221"/>
    <lineage>
        <taxon>Bacteria</taxon>
        <taxon>Bacillati</taxon>
        <taxon>Bacillota</taxon>
        <taxon>Erysipelotrichia</taxon>
        <taxon>Erysipelotrichales</taxon>
        <taxon>Erysipelotrichaceae</taxon>
        <taxon>Faecalibaculum</taxon>
    </lineage>
</organism>
<dbReference type="KEGG" id="fro:AALO17_21130"/>
<dbReference type="Proteomes" id="UP000069771">
    <property type="component" value="Chromosome"/>
</dbReference>
<evidence type="ECO:0000313" key="1">
    <source>
        <dbReference type="EMBL" id="AMK55247.1"/>
    </source>
</evidence>
<dbReference type="EMBL" id="CP011391">
    <property type="protein sequence ID" value="AMK55247.1"/>
    <property type="molecule type" value="Genomic_DNA"/>
</dbReference>